<dbReference type="PANTHER" id="PTHR30383:SF24">
    <property type="entry name" value="THIOESTERASE 1_PROTEASE 1_LYSOPHOSPHOLIPASE L1"/>
    <property type="match status" value="1"/>
</dbReference>
<evidence type="ECO:0000313" key="2">
    <source>
        <dbReference type="EMBL" id="PWR19207.1"/>
    </source>
</evidence>
<feature type="domain" description="SGNH hydrolase-type esterase" evidence="1">
    <location>
        <begin position="69"/>
        <end position="232"/>
    </location>
</feature>
<dbReference type="InterPro" id="IPR036514">
    <property type="entry name" value="SGNH_hydro_sf"/>
</dbReference>
<dbReference type="PANTHER" id="PTHR30383">
    <property type="entry name" value="THIOESTERASE 1/PROTEASE 1/LYSOPHOSPHOLIPASE L1"/>
    <property type="match status" value="1"/>
</dbReference>
<protein>
    <submittedName>
        <fullName evidence="2">Arylesterase</fullName>
    </submittedName>
</protein>
<reference evidence="3" key="1">
    <citation type="submission" date="2018-05" db="EMBL/GenBank/DDBJ databases">
        <title>Zavarzinia sp. HR-AS.</title>
        <authorList>
            <person name="Lee Y."/>
            <person name="Jeon C.O."/>
        </authorList>
    </citation>
    <scope>NUCLEOTIDE SEQUENCE [LARGE SCALE GENOMIC DNA]</scope>
    <source>
        <strain evidence="3">DSM 1231</strain>
    </source>
</reference>
<sequence length="247" mass="25272">MSTGPAALASVSRTASSLISGEAKEGNPVRNSTGIWSYGLRALVFNLAVVLGLAVSGAGAQAQPKTVLALGDSLTHGYGLDEPEIFPVRLQQALAGAGVEARVVNAGVSGDTSAGGLARLDWALGDPAAAPDLVIVELGANDALRGLDPASTEANLDRILAVLKERGIPALLAGMKAPPNLGADYVARFDALYPRLAEKHGVPFYPFFLDGVAAQPALNQADGMHPNGAGVAIIVERITPLVVRALQ</sequence>
<dbReference type="InterPro" id="IPR013830">
    <property type="entry name" value="SGNH_hydro"/>
</dbReference>
<dbReference type="CDD" id="cd01822">
    <property type="entry name" value="Lysophospholipase_L1_like"/>
    <property type="match status" value="1"/>
</dbReference>
<dbReference type="SUPFAM" id="SSF52266">
    <property type="entry name" value="SGNH hydrolase"/>
    <property type="match status" value="1"/>
</dbReference>
<dbReference type="Gene3D" id="3.40.50.1110">
    <property type="entry name" value="SGNH hydrolase"/>
    <property type="match status" value="1"/>
</dbReference>
<dbReference type="OrthoDB" id="9786188at2"/>
<evidence type="ECO:0000313" key="3">
    <source>
        <dbReference type="Proteomes" id="UP000246077"/>
    </source>
</evidence>
<accession>A0A317DWU2</accession>
<evidence type="ECO:0000259" key="1">
    <source>
        <dbReference type="Pfam" id="PF13472"/>
    </source>
</evidence>
<comment type="caution">
    <text evidence="2">The sequence shown here is derived from an EMBL/GenBank/DDBJ whole genome shotgun (WGS) entry which is preliminary data.</text>
</comment>
<organism evidence="2 3">
    <name type="scientific">Zavarzinia compransoris</name>
    <dbReference type="NCBI Taxonomy" id="1264899"/>
    <lineage>
        <taxon>Bacteria</taxon>
        <taxon>Pseudomonadati</taxon>
        <taxon>Pseudomonadota</taxon>
        <taxon>Alphaproteobacteria</taxon>
        <taxon>Rhodospirillales</taxon>
        <taxon>Zavarziniaceae</taxon>
        <taxon>Zavarzinia</taxon>
    </lineage>
</organism>
<name>A0A317DWU2_9PROT</name>
<keyword evidence="3" id="KW-1185">Reference proteome</keyword>
<dbReference type="GO" id="GO:0004622">
    <property type="term" value="F:phosphatidylcholine lysophospholipase activity"/>
    <property type="evidence" value="ECO:0007669"/>
    <property type="project" value="TreeGrafter"/>
</dbReference>
<gene>
    <name evidence="2" type="ORF">DKG75_17755</name>
</gene>
<dbReference type="Proteomes" id="UP000246077">
    <property type="component" value="Unassembled WGS sequence"/>
</dbReference>
<dbReference type="EMBL" id="QGLF01000005">
    <property type="protein sequence ID" value="PWR19207.1"/>
    <property type="molecule type" value="Genomic_DNA"/>
</dbReference>
<dbReference type="Pfam" id="PF13472">
    <property type="entry name" value="Lipase_GDSL_2"/>
    <property type="match status" value="1"/>
</dbReference>
<dbReference type="AlphaFoldDB" id="A0A317DWU2"/>
<proteinExistence type="predicted"/>
<dbReference type="InterPro" id="IPR051532">
    <property type="entry name" value="Ester_Hydrolysis_Enzymes"/>
</dbReference>